<feature type="transmembrane region" description="Helical" evidence="1">
    <location>
        <begin position="16"/>
        <end position="38"/>
    </location>
</feature>
<reference evidence="2" key="1">
    <citation type="submission" date="2018-05" db="EMBL/GenBank/DDBJ databases">
        <authorList>
            <person name="Lanie J.A."/>
            <person name="Ng W.-L."/>
            <person name="Kazmierczak K.M."/>
            <person name="Andrzejewski T.M."/>
            <person name="Davidsen T.M."/>
            <person name="Wayne K.J."/>
            <person name="Tettelin H."/>
            <person name="Glass J.I."/>
            <person name="Rusch D."/>
            <person name="Podicherti R."/>
            <person name="Tsui H.-C.T."/>
            <person name="Winkler M.E."/>
        </authorList>
    </citation>
    <scope>NUCLEOTIDE SEQUENCE</scope>
</reference>
<keyword evidence="1" id="KW-0472">Membrane</keyword>
<organism evidence="2">
    <name type="scientific">marine metagenome</name>
    <dbReference type="NCBI Taxonomy" id="408172"/>
    <lineage>
        <taxon>unclassified sequences</taxon>
        <taxon>metagenomes</taxon>
        <taxon>ecological metagenomes</taxon>
    </lineage>
</organism>
<evidence type="ECO:0000313" key="2">
    <source>
        <dbReference type="EMBL" id="SVC31006.1"/>
    </source>
</evidence>
<feature type="non-terminal residue" evidence="2">
    <location>
        <position position="46"/>
    </location>
</feature>
<keyword evidence="1" id="KW-0812">Transmembrane</keyword>
<proteinExistence type="predicted"/>
<dbReference type="AlphaFoldDB" id="A0A382L2N2"/>
<sequence length="46" mass="5508">MHFSIQDIIKYFQNKWVGWLITFGAIIIVSLAHWTGIFDTMELKMY</sequence>
<keyword evidence="1" id="KW-1133">Transmembrane helix</keyword>
<gene>
    <name evidence="2" type="ORF">METZ01_LOCUS283860</name>
</gene>
<name>A0A382L2N2_9ZZZZ</name>
<protein>
    <submittedName>
        <fullName evidence="2">Uncharacterized protein</fullName>
    </submittedName>
</protein>
<feature type="non-terminal residue" evidence="2">
    <location>
        <position position="1"/>
    </location>
</feature>
<evidence type="ECO:0000256" key="1">
    <source>
        <dbReference type="SAM" id="Phobius"/>
    </source>
</evidence>
<accession>A0A382L2N2</accession>
<dbReference type="EMBL" id="UINC01084396">
    <property type="protein sequence ID" value="SVC31006.1"/>
    <property type="molecule type" value="Genomic_DNA"/>
</dbReference>